<dbReference type="AlphaFoldDB" id="U2S4R1"/>
<protein>
    <submittedName>
        <fullName evidence="1">DNA polymerase III, delta' subunit domain protein</fullName>
    </submittedName>
</protein>
<organism evidence="1 2">
    <name type="scientific">Gemella bergeri ATCC 700627</name>
    <dbReference type="NCBI Taxonomy" id="1321820"/>
    <lineage>
        <taxon>Bacteria</taxon>
        <taxon>Bacillati</taxon>
        <taxon>Bacillota</taxon>
        <taxon>Bacilli</taxon>
        <taxon>Bacillales</taxon>
        <taxon>Gemellaceae</taxon>
        <taxon>Gemella</taxon>
    </lineage>
</organism>
<dbReference type="RefSeq" id="WP_021752219.1">
    <property type="nucleotide sequence ID" value="NZ_KI271789.1"/>
</dbReference>
<dbReference type="PANTHER" id="PTHR11669">
    <property type="entry name" value="REPLICATION FACTOR C / DNA POLYMERASE III GAMMA-TAU SUBUNIT"/>
    <property type="match status" value="1"/>
</dbReference>
<gene>
    <name evidence="1" type="ORF">HMPREF1983_00017</name>
</gene>
<dbReference type="PANTHER" id="PTHR11669:SF8">
    <property type="entry name" value="DNA POLYMERASE III SUBUNIT DELTA"/>
    <property type="match status" value="1"/>
</dbReference>
<dbReference type="Pfam" id="PF13177">
    <property type="entry name" value="DNA_pol3_delta2"/>
    <property type="match status" value="1"/>
</dbReference>
<dbReference type="GO" id="GO:0006261">
    <property type="term" value="P:DNA-templated DNA replication"/>
    <property type="evidence" value="ECO:0007669"/>
    <property type="project" value="TreeGrafter"/>
</dbReference>
<sequence>MMEIFKKDAISLKSVENALKNNKLSHAYLVIGKDSLYSDKFVIQFVKAIFCLNNNEKSFYSCENCRNCRNIDNGNYIDFYKINSEESTIKKEEIQKLKSELAIKSFYGKKVYWIKDIEKMSPQAANSILKFLEEPEENIIAILSCKNLSAILPTITSRCQHIRLVGSCEDENSDFSEFESIINTFILKYKKNKHLANLYMFEKFKTKDEITNFFDFLSIFISNLYPQMAAEDDIKNIGKIQESVLQAKADISLNVSAMLVLEKFLFSLLLNNQKIELLYRG</sequence>
<dbReference type="eggNOG" id="COG0470">
    <property type="taxonomic scope" value="Bacteria"/>
</dbReference>
<proteinExistence type="predicted"/>
<reference evidence="1 2" key="1">
    <citation type="submission" date="2013-08" db="EMBL/GenBank/DDBJ databases">
        <authorList>
            <person name="Weinstock G."/>
            <person name="Sodergren E."/>
            <person name="Wylie T."/>
            <person name="Fulton L."/>
            <person name="Fulton R."/>
            <person name="Fronick C."/>
            <person name="O'Laughlin M."/>
            <person name="Godfrey J."/>
            <person name="Miner T."/>
            <person name="Herter B."/>
            <person name="Appelbaum E."/>
            <person name="Cordes M."/>
            <person name="Lek S."/>
            <person name="Wollam A."/>
            <person name="Pepin K.H."/>
            <person name="Palsikar V.B."/>
            <person name="Mitreva M."/>
            <person name="Wilson R.K."/>
        </authorList>
    </citation>
    <scope>NUCLEOTIDE SEQUENCE [LARGE SCALE GENOMIC DNA]</scope>
    <source>
        <strain evidence="1 2">ATCC 700627</strain>
    </source>
</reference>
<comment type="caution">
    <text evidence="1">The sequence shown here is derived from an EMBL/GenBank/DDBJ whole genome shotgun (WGS) entry which is preliminary data.</text>
</comment>
<dbReference type="EMBL" id="AWVP01000002">
    <property type="protein sequence ID" value="ERK60693.1"/>
    <property type="molecule type" value="Genomic_DNA"/>
</dbReference>
<evidence type="ECO:0000313" key="2">
    <source>
        <dbReference type="Proteomes" id="UP000016637"/>
    </source>
</evidence>
<dbReference type="HOGENOM" id="CLU_006229_4_5_9"/>
<keyword evidence="2" id="KW-1185">Reference proteome</keyword>
<dbReference type="InterPro" id="IPR027417">
    <property type="entry name" value="P-loop_NTPase"/>
</dbReference>
<dbReference type="PATRIC" id="fig|1321820.3.peg.16"/>
<evidence type="ECO:0000313" key="1">
    <source>
        <dbReference type="EMBL" id="ERK60693.1"/>
    </source>
</evidence>
<dbReference type="SUPFAM" id="SSF52540">
    <property type="entry name" value="P-loop containing nucleoside triphosphate hydrolases"/>
    <property type="match status" value="1"/>
</dbReference>
<accession>U2S4R1</accession>
<dbReference type="InterPro" id="IPR050238">
    <property type="entry name" value="DNA_Rep/Repair_Clamp_Loader"/>
</dbReference>
<dbReference type="Gene3D" id="3.40.50.300">
    <property type="entry name" value="P-loop containing nucleotide triphosphate hydrolases"/>
    <property type="match status" value="1"/>
</dbReference>
<dbReference type="Proteomes" id="UP000016637">
    <property type="component" value="Unassembled WGS sequence"/>
</dbReference>
<name>U2S4R1_9BACL</name>